<organism evidence="2 3">
    <name type="scientific">Clavispora lusitaniae</name>
    <name type="common">Candida lusitaniae</name>
    <dbReference type="NCBI Taxonomy" id="36911"/>
    <lineage>
        <taxon>Eukaryota</taxon>
        <taxon>Fungi</taxon>
        <taxon>Dikarya</taxon>
        <taxon>Ascomycota</taxon>
        <taxon>Saccharomycotina</taxon>
        <taxon>Pichiomycetes</taxon>
        <taxon>Metschnikowiaceae</taxon>
        <taxon>Clavispora</taxon>
    </lineage>
</organism>
<reference evidence="2 3" key="1">
    <citation type="submission" date="2017-04" db="EMBL/GenBank/DDBJ databases">
        <title>Draft genome of the yeast Clavispora lusitaniae type strain CBS 6936.</title>
        <authorList>
            <person name="Durrens P."/>
            <person name="Klopp C."/>
            <person name="Biteau N."/>
            <person name="Fitton-Ouhabi V."/>
            <person name="Dementhon K."/>
            <person name="Accoceberry I."/>
            <person name="Sherman D.J."/>
            <person name="Noel T."/>
        </authorList>
    </citation>
    <scope>NUCLEOTIDE SEQUENCE [LARGE SCALE GENOMIC DNA]</scope>
    <source>
        <strain evidence="2 3">CBS 6936</strain>
    </source>
</reference>
<evidence type="ECO:0000313" key="2">
    <source>
        <dbReference type="EMBL" id="OVF07505.1"/>
    </source>
</evidence>
<feature type="region of interest" description="Disordered" evidence="1">
    <location>
        <begin position="141"/>
        <end position="192"/>
    </location>
</feature>
<protein>
    <submittedName>
        <fullName evidence="2">Uncharacterized protein</fullName>
    </submittedName>
</protein>
<dbReference type="Proteomes" id="UP000195602">
    <property type="component" value="Unassembled WGS sequence"/>
</dbReference>
<dbReference type="EMBL" id="LYUB02000012">
    <property type="protein sequence ID" value="OVF07505.1"/>
    <property type="molecule type" value="Genomic_DNA"/>
</dbReference>
<dbReference type="AlphaFoldDB" id="A0AA91T0Y1"/>
<dbReference type="InterPro" id="IPR025207">
    <property type="entry name" value="Sim4_Fta4"/>
</dbReference>
<name>A0AA91T0Y1_CLALS</name>
<proteinExistence type="predicted"/>
<dbReference type="GO" id="GO:0031511">
    <property type="term" value="C:Mis6-Sim4 complex"/>
    <property type="evidence" value="ECO:0007669"/>
    <property type="project" value="InterPro"/>
</dbReference>
<evidence type="ECO:0000256" key="1">
    <source>
        <dbReference type="SAM" id="MobiDB-lite"/>
    </source>
</evidence>
<evidence type="ECO:0000313" key="3">
    <source>
        <dbReference type="Proteomes" id="UP000195602"/>
    </source>
</evidence>
<sequence>MSATYIEIKKFIDDQIKILNTPLRLDDEMRSIAARHDLSEEKVSSLLFKCNLRLKRHYRSAFNKQVVHQIVQQIVKSENEKLLEVNERLSRIQSLVQPIILPDFQKVGSVKDRVRLANELAHELPEPAYLFAIYDSAAANDSRTPETENLRTESGLVRDNEEMVGETPGSEIPAASEESTNEASRQNDAGENVEFTETHQAVLNEISNNAMTQDLKEKYTRLRAELLQINGELMYKLQKADYLEKLERKMNFLGPTKAEEYLDSDVEETETISEEKGELSAQISRFNILVEKLEFVMG</sequence>
<dbReference type="Pfam" id="PF13093">
    <property type="entry name" value="FTA4"/>
    <property type="match status" value="1"/>
</dbReference>
<dbReference type="KEGG" id="clus:A9F13_12g00209"/>
<comment type="caution">
    <text evidence="2">The sequence shown here is derived from an EMBL/GenBank/DDBJ whole genome shotgun (WGS) entry which is preliminary data.</text>
</comment>
<accession>A0AA91T0Y1</accession>
<gene>
    <name evidence="2" type="ORF">A9F13_12g00209</name>
</gene>
<feature type="compositionally biased region" description="Basic and acidic residues" evidence="1">
    <location>
        <begin position="143"/>
        <end position="161"/>
    </location>
</feature>
<feature type="compositionally biased region" description="Polar residues" evidence="1">
    <location>
        <begin position="177"/>
        <end position="189"/>
    </location>
</feature>